<evidence type="ECO:0000313" key="3">
    <source>
        <dbReference type="Proteomes" id="UP001151760"/>
    </source>
</evidence>
<accession>A0ABQ5IVT9</accession>
<protein>
    <submittedName>
        <fullName evidence="2">Uncharacterized protein</fullName>
    </submittedName>
</protein>
<sequence length="291" mass="34060">MVNPRVESSENEESLGEDASKQERIDAIDADEEIALVSVHDVNVFVGEEVFVAEQEVDEEANIDADHQLAERMQAQEHEELSIEEKAILFQQLLEKRRKHFAAKRAEEKRNKPPTKAQQRKIMCTYLKNMEGYKLKYLKLKEFDSIQEMFDKAFKRVNTFEDFRTELVEGKEKRAGTELIQEITKKQKVEDDKEIAELKQLMKIIPDEEEVAIDAIPLAVKSPSIVGWKIHKEGRNSYYQIMRVDGKSQMYMIFSQMLKSFDREDLEDLYKLVKAKYDLTRRGRLVFDIMG</sequence>
<keyword evidence="3" id="KW-1185">Reference proteome</keyword>
<dbReference type="Proteomes" id="UP001151760">
    <property type="component" value="Unassembled WGS sequence"/>
</dbReference>
<comment type="caution">
    <text evidence="2">The sequence shown here is derived from an EMBL/GenBank/DDBJ whole genome shotgun (WGS) entry which is preliminary data.</text>
</comment>
<gene>
    <name evidence="2" type="ORF">Tco_1113671</name>
</gene>
<dbReference type="EMBL" id="BQNB010021142">
    <property type="protein sequence ID" value="GJU03333.1"/>
    <property type="molecule type" value="Genomic_DNA"/>
</dbReference>
<name>A0ABQ5IVT9_9ASTR</name>
<evidence type="ECO:0000256" key="1">
    <source>
        <dbReference type="SAM" id="MobiDB-lite"/>
    </source>
</evidence>
<feature type="region of interest" description="Disordered" evidence="1">
    <location>
        <begin position="1"/>
        <end position="26"/>
    </location>
</feature>
<proteinExistence type="predicted"/>
<evidence type="ECO:0000313" key="2">
    <source>
        <dbReference type="EMBL" id="GJU03333.1"/>
    </source>
</evidence>
<organism evidence="2 3">
    <name type="scientific">Tanacetum coccineum</name>
    <dbReference type="NCBI Taxonomy" id="301880"/>
    <lineage>
        <taxon>Eukaryota</taxon>
        <taxon>Viridiplantae</taxon>
        <taxon>Streptophyta</taxon>
        <taxon>Embryophyta</taxon>
        <taxon>Tracheophyta</taxon>
        <taxon>Spermatophyta</taxon>
        <taxon>Magnoliopsida</taxon>
        <taxon>eudicotyledons</taxon>
        <taxon>Gunneridae</taxon>
        <taxon>Pentapetalae</taxon>
        <taxon>asterids</taxon>
        <taxon>campanulids</taxon>
        <taxon>Asterales</taxon>
        <taxon>Asteraceae</taxon>
        <taxon>Asteroideae</taxon>
        <taxon>Anthemideae</taxon>
        <taxon>Anthemidinae</taxon>
        <taxon>Tanacetum</taxon>
    </lineage>
</organism>
<reference evidence="2" key="2">
    <citation type="submission" date="2022-01" db="EMBL/GenBank/DDBJ databases">
        <authorList>
            <person name="Yamashiro T."/>
            <person name="Shiraishi A."/>
            <person name="Satake H."/>
            <person name="Nakayama K."/>
        </authorList>
    </citation>
    <scope>NUCLEOTIDE SEQUENCE</scope>
</reference>
<reference evidence="2" key="1">
    <citation type="journal article" date="2022" name="Int. J. Mol. Sci.">
        <title>Draft Genome of Tanacetum Coccineum: Genomic Comparison of Closely Related Tanacetum-Family Plants.</title>
        <authorList>
            <person name="Yamashiro T."/>
            <person name="Shiraishi A."/>
            <person name="Nakayama K."/>
            <person name="Satake H."/>
        </authorList>
    </citation>
    <scope>NUCLEOTIDE SEQUENCE</scope>
</reference>